<feature type="region of interest" description="Disordered" evidence="1">
    <location>
        <begin position="96"/>
        <end position="115"/>
    </location>
</feature>
<sequence length="115" mass="12522">MDSLTSIAKDVQLPQLTAEQQQTLQLVFAAISNIKAIATKNPKTATAADIGKDLETIRNEHMKIESTANDRQIVASIFVQTIEALIPEKGAAKVKRQNLEVSGSEYGPEDEEGQE</sequence>
<evidence type="ECO:0000313" key="3">
    <source>
        <dbReference type="Proteomes" id="UP001150538"/>
    </source>
</evidence>
<keyword evidence="3" id="KW-1185">Reference proteome</keyword>
<gene>
    <name evidence="2" type="ORF">H4219_003732</name>
</gene>
<dbReference type="EMBL" id="JANBPU010000100">
    <property type="protein sequence ID" value="KAJ1916517.1"/>
    <property type="molecule type" value="Genomic_DNA"/>
</dbReference>
<evidence type="ECO:0000313" key="2">
    <source>
        <dbReference type="EMBL" id="KAJ1916517.1"/>
    </source>
</evidence>
<dbReference type="Proteomes" id="UP001150538">
    <property type="component" value="Unassembled WGS sequence"/>
</dbReference>
<comment type="caution">
    <text evidence="2">The sequence shown here is derived from an EMBL/GenBank/DDBJ whole genome shotgun (WGS) entry which is preliminary data.</text>
</comment>
<proteinExistence type="predicted"/>
<organism evidence="2 3">
    <name type="scientific">Mycoemilia scoparia</name>
    <dbReference type="NCBI Taxonomy" id="417184"/>
    <lineage>
        <taxon>Eukaryota</taxon>
        <taxon>Fungi</taxon>
        <taxon>Fungi incertae sedis</taxon>
        <taxon>Zoopagomycota</taxon>
        <taxon>Kickxellomycotina</taxon>
        <taxon>Kickxellomycetes</taxon>
        <taxon>Kickxellales</taxon>
        <taxon>Kickxellaceae</taxon>
        <taxon>Mycoemilia</taxon>
    </lineage>
</organism>
<protein>
    <submittedName>
        <fullName evidence="2">Uncharacterized protein</fullName>
    </submittedName>
</protein>
<accession>A0A9W8DSH7</accession>
<name>A0A9W8DSH7_9FUNG</name>
<evidence type="ECO:0000256" key="1">
    <source>
        <dbReference type="SAM" id="MobiDB-lite"/>
    </source>
</evidence>
<reference evidence="2" key="1">
    <citation type="submission" date="2022-07" db="EMBL/GenBank/DDBJ databases">
        <title>Phylogenomic reconstructions and comparative analyses of Kickxellomycotina fungi.</title>
        <authorList>
            <person name="Reynolds N.K."/>
            <person name="Stajich J.E."/>
            <person name="Barry K."/>
            <person name="Grigoriev I.V."/>
            <person name="Crous P."/>
            <person name="Smith M.E."/>
        </authorList>
    </citation>
    <scope>NUCLEOTIDE SEQUENCE</scope>
    <source>
        <strain evidence="2">NBRC 100468</strain>
    </source>
</reference>
<dbReference type="AlphaFoldDB" id="A0A9W8DSH7"/>